<proteinExistence type="predicted"/>
<evidence type="ECO:0000313" key="3">
    <source>
        <dbReference type="Proteomes" id="UP000181942"/>
    </source>
</evidence>
<keyword evidence="1" id="KW-0812">Transmembrane</keyword>
<protein>
    <recommendedName>
        <fullName evidence="4">ABC-2 family transporter protein</fullName>
    </recommendedName>
</protein>
<dbReference type="EMBL" id="FONR01000003">
    <property type="protein sequence ID" value="SFE95129.1"/>
    <property type="molecule type" value="Genomic_DNA"/>
</dbReference>
<name>A0A1I2EQN3_9ACTN</name>
<dbReference type="AlphaFoldDB" id="A0A1I2EQN3"/>
<keyword evidence="1" id="KW-1133">Transmembrane helix</keyword>
<dbReference type="RefSeq" id="WP_075026926.1">
    <property type="nucleotide sequence ID" value="NZ_FONR01000003.1"/>
</dbReference>
<dbReference type="Proteomes" id="UP000181942">
    <property type="component" value="Unassembled WGS sequence"/>
</dbReference>
<keyword evidence="1" id="KW-0472">Membrane</keyword>
<accession>A0A1I2EQN3</accession>
<feature type="transmembrane region" description="Helical" evidence="1">
    <location>
        <begin position="71"/>
        <end position="96"/>
    </location>
</feature>
<evidence type="ECO:0000313" key="2">
    <source>
        <dbReference type="EMBL" id="SFE95129.1"/>
    </source>
</evidence>
<feature type="transmembrane region" description="Helical" evidence="1">
    <location>
        <begin position="117"/>
        <end position="140"/>
    </location>
</feature>
<evidence type="ECO:0000256" key="1">
    <source>
        <dbReference type="SAM" id="Phobius"/>
    </source>
</evidence>
<reference evidence="2 3" key="1">
    <citation type="submission" date="2016-10" db="EMBL/GenBank/DDBJ databases">
        <authorList>
            <person name="de Groot N.N."/>
        </authorList>
    </citation>
    <scope>NUCLEOTIDE SEQUENCE [LARGE SCALE GENOMIC DNA]</scope>
    <source>
        <strain evidence="2 3">OK461</strain>
    </source>
</reference>
<feature type="transmembrane region" description="Helical" evidence="1">
    <location>
        <begin position="160"/>
        <end position="183"/>
    </location>
</feature>
<sequence length="314" mass="33478">MSTAGAVGGLPWTVARVHRTALIVWGSFVVAVVAFLVWAMGVTADAARAEALHCLHSDSCDVTATLEYSAILRYTATVLSHCFYAVAAWAGAALIARELESGTAWLAWTQSVSPARWLAAKLAVPALLITLSGTVLVAAYRWSWSNRPARVIGDWPAGAVFVARGPAMVAYTLCALVMGALAGLALRRSLPALSVSFAVMLVLSQCLDRYRADLWPTITRTGAAAYDQSAPVWQLESGVLVHGKRVPDPGYGNCEGTAAEAKRCLTEHGVTGRYSVYHPDSHFWPLQLVETGIVLAVTAAATAAAFRLLRRRTA</sequence>
<evidence type="ECO:0008006" key="4">
    <source>
        <dbReference type="Google" id="ProtNLM"/>
    </source>
</evidence>
<organism evidence="2 3">
    <name type="scientific">Streptomyces mirabilis</name>
    <dbReference type="NCBI Taxonomy" id="68239"/>
    <lineage>
        <taxon>Bacteria</taxon>
        <taxon>Bacillati</taxon>
        <taxon>Actinomycetota</taxon>
        <taxon>Actinomycetes</taxon>
        <taxon>Kitasatosporales</taxon>
        <taxon>Streptomycetaceae</taxon>
        <taxon>Streptomyces</taxon>
    </lineage>
</organism>
<dbReference type="OrthoDB" id="3579673at2"/>
<feature type="transmembrane region" description="Helical" evidence="1">
    <location>
        <begin position="21"/>
        <end position="40"/>
    </location>
</feature>
<gene>
    <name evidence="2" type="ORF">SAMN02787118_10332</name>
</gene>
<feature type="transmembrane region" description="Helical" evidence="1">
    <location>
        <begin position="288"/>
        <end position="309"/>
    </location>
</feature>